<protein>
    <submittedName>
        <fullName evidence="2">HDOD domain-containing protein</fullName>
    </submittedName>
</protein>
<dbReference type="Gene3D" id="1.10.3210.10">
    <property type="entry name" value="Hypothetical protein af1432"/>
    <property type="match status" value="1"/>
</dbReference>
<dbReference type="PROSITE" id="PS51833">
    <property type="entry name" value="HDOD"/>
    <property type="match status" value="1"/>
</dbReference>
<sequence length="494" mass="56171">MSHSVDQNALTESLLSNRSLVYELQGSDDAFLRNLNSFTHRVLSELDLLFLNEPIFIIQSELITNFLKACAKRVFFERQGLSLSEAADYQKGMQSFRTEVLEKWDSQAIRLAEHGMRIVITYTLTDGGMLLTIENNVEISPFEYERIQKRLSFDVHSVGIDPDFTGNIDLSEGGGLGLILITILLQNTGIGRKNLQFHADKNGTRMKLFIPLHVSRPVIERHLSERVIGKVEALPSFPEHIRRLMDLCDSPSSGLDLIASHIGRDPSLTAQILKLAGSAGYITRNKNPSLLEAVQIVGLNQVKSFLLVAGVRTILTGLVPRERMEEIWESSNRISFFAGQLVRDKRELKETVIVSGLLNDLGRIVIYSFSEEDFDRLRKLTGKESSEVQVVLEETTLGISFPEIGAMLARKWNFPENILYAIRYQMRPLHVDESRESLVYPVYLARCMAEVLKGCQQFEYIEYRVLKAYGLLDRNVFNKTLAEMEERFVKQYSV</sequence>
<comment type="caution">
    <text evidence="2">The sequence shown here is derived from an EMBL/GenBank/DDBJ whole genome shotgun (WGS) entry which is preliminary data.</text>
</comment>
<feature type="domain" description="HDOD" evidence="1">
    <location>
        <begin position="234"/>
        <end position="428"/>
    </location>
</feature>
<proteinExistence type="predicted"/>
<dbReference type="PANTHER" id="PTHR33525">
    <property type="match status" value="1"/>
</dbReference>
<accession>A0A833LYY3</accession>
<dbReference type="AlphaFoldDB" id="A0A833LYY3"/>
<evidence type="ECO:0000259" key="1">
    <source>
        <dbReference type="PROSITE" id="PS51833"/>
    </source>
</evidence>
<dbReference type="Pfam" id="PF08668">
    <property type="entry name" value="HDOD"/>
    <property type="match status" value="1"/>
</dbReference>
<organism evidence="2 3">
    <name type="scientific">Leptonema illini</name>
    <dbReference type="NCBI Taxonomy" id="183"/>
    <lineage>
        <taxon>Bacteria</taxon>
        <taxon>Pseudomonadati</taxon>
        <taxon>Spirochaetota</taxon>
        <taxon>Spirochaetia</taxon>
        <taxon>Leptospirales</taxon>
        <taxon>Leptospiraceae</taxon>
        <taxon>Leptonema</taxon>
    </lineage>
</organism>
<dbReference type="InterPro" id="IPR052340">
    <property type="entry name" value="RNase_Y/CdgJ"/>
</dbReference>
<dbReference type="PANTHER" id="PTHR33525:SF3">
    <property type="entry name" value="RIBONUCLEASE Y"/>
    <property type="match status" value="1"/>
</dbReference>
<dbReference type="Proteomes" id="UP000460298">
    <property type="component" value="Unassembled WGS sequence"/>
</dbReference>
<dbReference type="InterPro" id="IPR013976">
    <property type="entry name" value="HDOD"/>
</dbReference>
<reference evidence="2 3" key="1">
    <citation type="submission" date="2019-10" db="EMBL/GenBank/DDBJ databases">
        <title>Extracellular Electron Transfer in a Candidatus Methanoperedens spp. Enrichment Culture.</title>
        <authorList>
            <person name="Berger S."/>
            <person name="Rangel Shaw D."/>
            <person name="Berben T."/>
            <person name="In 'T Zandt M."/>
            <person name="Frank J."/>
            <person name="Reimann J."/>
            <person name="Jetten M.S.M."/>
            <person name="Welte C.U."/>
        </authorList>
    </citation>
    <scope>NUCLEOTIDE SEQUENCE [LARGE SCALE GENOMIC DNA]</scope>
    <source>
        <strain evidence="2">SB12</strain>
    </source>
</reference>
<evidence type="ECO:0000313" key="3">
    <source>
        <dbReference type="Proteomes" id="UP000460298"/>
    </source>
</evidence>
<evidence type="ECO:0000313" key="2">
    <source>
        <dbReference type="EMBL" id="KAB2935389.1"/>
    </source>
</evidence>
<dbReference type="EMBL" id="WBUI01000001">
    <property type="protein sequence ID" value="KAB2935389.1"/>
    <property type="molecule type" value="Genomic_DNA"/>
</dbReference>
<dbReference type="SUPFAM" id="SSF109604">
    <property type="entry name" value="HD-domain/PDEase-like"/>
    <property type="match status" value="1"/>
</dbReference>
<name>A0A833LYY3_9LEPT</name>
<gene>
    <name evidence="2" type="ORF">F9K24_01285</name>
</gene>